<proteinExistence type="predicted"/>
<feature type="compositionally biased region" description="Basic residues" evidence="1">
    <location>
        <begin position="69"/>
        <end position="78"/>
    </location>
</feature>
<dbReference type="Proteomes" id="UP000799421">
    <property type="component" value="Unassembled WGS sequence"/>
</dbReference>
<accession>A0A6A7CA40</accession>
<dbReference type="AlphaFoldDB" id="A0A6A7CA40"/>
<organism evidence="2 3">
    <name type="scientific">Piedraia hortae CBS 480.64</name>
    <dbReference type="NCBI Taxonomy" id="1314780"/>
    <lineage>
        <taxon>Eukaryota</taxon>
        <taxon>Fungi</taxon>
        <taxon>Dikarya</taxon>
        <taxon>Ascomycota</taxon>
        <taxon>Pezizomycotina</taxon>
        <taxon>Dothideomycetes</taxon>
        <taxon>Dothideomycetidae</taxon>
        <taxon>Capnodiales</taxon>
        <taxon>Piedraiaceae</taxon>
        <taxon>Piedraia</taxon>
    </lineage>
</organism>
<gene>
    <name evidence="2" type="ORF">K470DRAFT_254461</name>
</gene>
<reference evidence="2" key="1">
    <citation type="journal article" date="2020" name="Stud. Mycol.">
        <title>101 Dothideomycetes genomes: a test case for predicting lifestyles and emergence of pathogens.</title>
        <authorList>
            <person name="Haridas S."/>
            <person name="Albert R."/>
            <person name="Binder M."/>
            <person name="Bloem J."/>
            <person name="Labutti K."/>
            <person name="Salamov A."/>
            <person name="Andreopoulos B."/>
            <person name="Baker S."/>
            <person name="Barry K."/>
            <person name="Bills G."/>
            <person name="Bluhm B."/>
            <person name="Cannon C."/>
            <person name="Castanera R."/>
            <person name="Culley D."/>
            <person name="Daum C."/>
            <person name="Ezra D."/>
            <person name="Gonzalez J."/>
            <person name="Henrissat B."/>
            <person name="Kuo A."/>
            <person name="Liang C."/>
            <person name="Lipzen A."/>
            <person name="Lutzoni F."/>
            <person name="Magnuson J."/>
            <person name="Mondo S."/>
            <person name="Nolan M."/>
            <person name="Ohm R."/>
            <person name="Pangilinan J."/>
            <person name="Park H.-J."/>
            <person name="Ramirez L."/>
            <person name="Alfaro M."/>
            <person name="Sun H."/>
            <person name="Tritt A."/>
            <person name="Yoshinaga Y."/>
            <person name="Zwiers L.-H."/>
            <person name="Turgeon B."/>
            <person name="Goodwin S."/>
            <person name="Spatafora J."/>
            <person name="Crous P."/>
            <person name="Grigoriev I."/>
        </authorList>
    </citation>
    <scope>NUCLEOTIDE SEQUENCE</scope>
    <source>
        <strain evidence="2">CBS 480.64</strain>
    </source>
</reference>
<evidence type="ECO:0000313" key="2">
    <source>
        <dbReference type="EMBL" id="KAF2864127.1"/>
    </source>
</evidence>
<dbReference type="EMBL" id="MU005958">
    <property type="protein sequence ID" value="KAF2864127.1"/>
    <property type="molecule type" value="Genomic_DNA"/>
</dbReference>
<feature type="region of interest" description="Disordered" evidence="1">
    <location>
        <begin position="38"/>
        <end position="84"/>
    </location>
</feature>
<evidence type="ECO:0000256" key="1">
    <source>
        <dbReference type="SAM" id="MobiDB-lite"/>
    </source>
</evidence>
<keyword evidence="3" id="KW-1185">Reference proteome</keyword>
<evidence type="ECO:0000313" key="3">
    <source>
        <dbReference type="Proteomes" id="UP000799421"/>
    </source>
</evidence>
<sequence length="225" mass="24890">MSDYHRVQLPGIDALGLKDFLPRAHDITLAPEGTSPALTRCLSSSHGPPSDHLATPGASASDDASCSGRYHKNTKAKRDRQEQGSVVIDSEDALAFYAHWSSGRPQTSGNGNSAGVTGLKIDIQKATAGFAVYFLHKHYLEALETDTVEAYHQRMKVLANRFAKQSPLTGSMLDGGRYERMCSHEGKSKSCTTHPGGPHSSDWRRCRQYQRMQIWQRNVARHARR</sequence>
<protein>
    <submittedName>
        <fullName evidence="2">Uncharacterized protein</fullName>
    </submittedName>
</protein>
<name>A0A6A7CA40_9PEZI</name>